<organism evidence="2 3">
    <name type="scientific">Elysia crispata</name>
    <name type="common">lettuce slug</name>
    <dbReference type="NCBI Taxonomy" id="231223"/>
    <lineage>
        <taxon>Eukaryota</taxon>
        <taxon>Metazoa</taxon>
        <taxon>Spiralia</taxon>
        <taxon>Lophotrochozoa</taxon>
        <taxon>Mollusca</taxon>
        <taxon>Gastropoda</taxon>
        <taxon>Heterobranchia</taxon>
        <taxon>Euthyneura</taxon>
        <taxon>Panpulmonata</taxon>
        <taxon>Sacoglossa</taxon>
        <taxon>Placobranchoidea</taxon>
        <taxon>Plakobranchidae</taxon>
        <taxon>Elysia</taxon>
    </lineage>
</organism>
<evidence type="ECO:0000313" key="2">
    <source>
        <dbReference type="EMBL" id="KAK3758055.1"/>
    </source>
</evidence>
<evidence type="ECO:0008006" key="4">
    <source>
        <dbReference type="Google" id="ProtNLM"/>
    </source>
</evidence>
<gene>
    <name evidence="2" type="ORF">RRG08_006633</name>
</gene>
<keyword evidence="3" id="KW-1185">Reference proteome</keyword>
<dbReference type="PANTHER" id="PTHR37984:SF8">
    <property type="entry name" value="CCHC-TYPE DOMAIN-CONTAINING PROTEIN"/>
    <property type="match status" value="1"/>
</dbReference>
<dbReference type="EMBL" id="JAWDGP010005301">
    <property type="protein sequence ID" value="KAK3758055.1"/>
    <property type="molecule type" value="Genomic_DNA"/>
</dbReference>
<dbReference type="PANTHER" id="PTHR37984">
    <property type="entry name" value="PROTEIN CBG26694"/>
    <property type="match status" value="1"/>
</dbReference>
<dbReference type="AlphaFoldDB" id="A0AAE1D5Z1"/>
<dbReference type="InterPro" id="IPR043128">
    <property type="entry name" value="Rev_trsase/Diguanyl_cyclase"/>
</dbReference>
<feature type="region of interest" description="Disordered" evidence="1">
    <location>
        <begin position="142"/>
        <end position="165"/>
    </location>
</feature>
<name>A0AAE1D5Z1_9GAST</name>
<accession>A0AAE1D5Z1</accession>
<evidence type="ECO:0000313" key="3">
    <source>
        <dbReference type="Proteomes" id="UP001283361"/>
    </source>
</evidence>
<dbReference type="Gene3D" id="3.30.70.270">
    <property type="match status" value="2"/>
</dbReference>
<protein>
    <recommendedName>
        <fullName evidence="4">Reverse transcriptase domain-containing protein</fullName>
    </recommendedName>
</protein>
<dbReference type="InterPro" id="IPR043502">
    <property type="entry name" value="DNA/RNA_pol_sf"/>
</dbReference>
<dbReference type="SUPFAM" id="SSF56672">
    <property type="entry name" value="DNA/RNA polymerases"/>
    <property type="match status" value="1"/>
</dbReference>
<feature type="compositionally biased region" description="Basic and acidic residues" evidence="1">
    <location>
        <begin position="147"/>
        <end position="162"/>
    </location>
</feature>
<dbReference type="Proteomes" id="UP001283361">
    <property type="component" value="Unassembled WGS sequence"/>
</dbReference>
<sequence length="338" mass="38195">MCSNCRNHFRIKCKKVNAVAEENYSDHDDEPDSWLNAVTTGRPHATATLRINERNVRFQLDTAVDVITICQKHVKKEHVRPSGQRLVLWNGTKVTPIGEAIQSNLQWLQNSLTCLLGLTTVKELGFITINTDQFIFRMSTQNDTDVTESHPTKEPSDDDKPGELGTARLYTSQDAKPKELPCRKIPFALTQRVKDKLETLALEGLDGCINVADDIIVAGRGETQEEAERDHEKNLKMLKERCKDKGIKLNPNKASEKQEEVTFMGRSISAKGVQPDTSKIEAILKMPAPQDIHDVRRFCGMVQYLAKFLSNISEVLLPLRELTKKDTPFLWNKKISVS</sequence>
<reference evidence="2" key="1">
    <citation type="journal article" date="2023" name="G3 (Bethesda)">
        <title>A reference genome for the long-term kleptoplast-retaining sea slug Elysia crispata morphotype clarki.</title>
        <authorList>
            <person name="Eastman K.E."/>
            <person name="Pendleton A.L."/>
            <person name="Shaikh M.A."/>
            <person name="Suttiyut T."/>
            <person name="Ogas R."/>
            <person name="Tomko P."/>
            <person name="Gavelis G."/>
            <person name="Widhalm J.R."/>
            <person name="Wisecaver J.H."/>
        </authorList>
    </citation>
    <scope>NUCLEOTIDE SEQUENCE</scope>
    <source>
        <strain evidence="2">ECLA1</strain>
    </source>
</reference>
<proteinExistence type="predicted"/>
<comment type="caution">
    <text evidence="2">The sequence shown here is derived from an EMBL/GenBank/DDBJ whole genome shotgun (WGS) entry which is preliminary data.</text>
</comment>
<dbReference type="InterPro" id="IPR050951">
    <property type="entry name" value="Retrovirus_Pol_polyprotein"/>
</dbReference>
<evidence type="ECO:0000256" key="1">
    <source>
        <dbReference type="SAM" id="MobiDB-lite"/>
    </source>
</evidence>